<dbReference type="EMBL" id="FONH01000002">
    <property type="protein sequence ID" value="SFE34297.1"/>
    <property type="molecule type" value="Genomic_DNA"/>
</dbReference>
<feature type="transmembrane region" description="Helical" evidence="6">
    <location>
        <begin position="155"/>
        <end position="176"/>
    </location>
</feature>
<feature type="transmembrane region" description="Helical" evidence="6">
    <location>
        <begin position="77"/>
        <end position="100"/>
    </location>
</feature>
<protein>
    <submittedName>
        <fullName evidence="8">Signal transduction histidine kinase, glucose-6-phosphate specific</fullName>
    </submittedName>
</protein>
<evidence type="ECO:0000256" key="6">
    <source>
        <dbReference type="SAM" id="Phobius"/>
    </source>
</evidence>
<feature type="domain" description="MASE1" evidence="7">
    <location>
        <begin position="14"/>
        <end position="287"/>
    </location>
</feature>
<evidence type="ECO:0000256" key="3">
    <source>
        <dbReference type="ARBA" id="ARBA00022692"/>
    </source>
</evidence>
<feature type="transmembrane region" description="Helical" evidence="6">
    <location>
        <begin position="39"/>
        <end position="57"/>
    </location>
</feature>
<evidence type="ECO:0000259" key="7">
    <source>
        <dbReference type="Pfam" id="PF05231"/>
    </source>
</evidence>
<proteinExistence type="predicted"/>
<dbReference type="AlphaFoldDB" id="A0A1I1ZRH2"/>
<organism evidence="8 9">
    <name type="scientific">Dyella marensis</name>
    <dbReference type="NCBI Taxonomy" id="500610"/>
    <lineage>
        <taxon>Bacteria</taxon>
        <taxon>Pseudomonadati</taxon>
        <taxon>Pseudomonadota</taxon>
        <taxon>Gammaproteobacteria</taxon>
        <taxon>Lysobacterales</taxon>
        <taxon>Rhodanobacteraceae</taxon>
        <taxon>Dyella</taxon>
    </lineage>
</organism>
<keyword evidence="5 6" id="KW-0472">Membrane</keyword>
<evidence type="ECO:0000256" key="5">
    <source>
        <dbReference type="ARBA" id="ARBA00023136"/>
    </source>
</evidence>
<keyword evidence="3 6" id="KW-0812">Transmembrane</keyword>
<dbReference type="GO" id="GO:0005886">
    <property type="term" value="C:plasma membrane"/>
    <property type="evidence" value="ECO:0007669"/>
    <property type="project" value="UniProtKB-SubCell"/>
</dbReference>
<keyword evidence="8" id="KW-0808">Transferase</keyword>
<dbReference type="Proteomes" id="UP000199477">
    <property type="component" value="Unassembled WGS sequence"/>
</dbReference>
<keyword evidence="4 6" id="KW-1133">Transmembrane helix</keyword>
<feature type="transmembrane region" description="Helical" evidence="6">
    <location>
        <begin position="112"/>
        <end position="135"/>
    </location>
</feature>
<dbReference type="Pfam" id="PF05231">
    <property type="entry name" value="MASE1"/>
    <property type="match status" value="1"/>
</dbReference>
<dbReference type="InterPro" id="IPR036890">
    <property type="entry name" value="HATPase_C_sf"/>
</dbReference>
<evidence type="ECO:0000313" key="8">
    <source>
        <dbReference type="EMBL" id="SFE34297.1"/>
    </source>
</evidence>
<keyword evidence="9" id="KW-1185">Reference proteome</keyword>
<reference evidence="9" key="1">
    <citation type="submission" date="2016-10" db="EMBL/GenBank/DDBJ databases">
        <authorList>
            <person name="Varghese N."/>
            <person name="Submissions S."/>
        </authorList>
    </citation>
    <scope>NUCLEOTIDE SEQUENCE [LARGE SCALE GENOMIC DNA]</scope>
    <source>
        <strain evidence="9">UNC178MFTsu3.1</strain>
    </source>
</reference>
<comment type="subcellular location">
    <subcellularLocation>
        <location evidence="1">Cell membrane</location>
        <topology evidence="1">Multi-pass membrane protein</topology>
    </subcellularLocation>
</comment>
<keyword evidence="2" id="KW-1003">Cell membrane</keyword>
<evidence type="ECO:0000256" key="2">
    <source>
        <dbReference type="ARBA" id="ARBA00022475"/>
    </source>
</evidence>
<dbReference type="GO" id="GO:0016301">
    <property type="term" value="F:kinase activity"/>
    <property type="evidence" value="ECO:0007669"/>
    <property type="project" value="UniProtKB-KW"/>
</dbReference>
<feature type="transmembrane region" description="Helical" evidence="6">
    <location>
        <begin position="197"/>
        <end position="218"/>
    </location>
</feature>
<dbReference type="InterPro" id="IPR007895">
    <property type="entry name" value="MASE1"/>
</dbReference>
<evidence type="ECO:0000256" key="1">
    <source>
        <dbReference type="ARBA" id="ARBA00004651"/>
    </source>
</evidence>
<sequence length="546" mass="59764">MREESIRFVWWRHLLVAVGYAAVYALLRSVSVSNWNLPASLRLAALLLVPMRYWPALVLGEAMPVAYQAWLSHGMFGWAWASFAAFPPIALCAPFMAWFRRRTSVVQADGRIDVPAVLIAALACAVLTAAGNIAALASVHLPSGQAAPAITARIVFGYFLGNYLGALTLTPLALVVRGWLVETRPATAWMALRRSGLLRDGAMSLVLPLIALTAIGYASENADAMQVCRIAMFVPVAWLTLRHGWRGAAIGGAAASCAVALTSTIVRDPSVIQAQAIIAFAISTLLMLGTRLAHTVSGEVSAQRERVDREYGLLLAQQGLYQEELRMKHAAEALEQVRQSMRDMQNRLLDRLRDRIPANEERAYSRQAALAQHEMHRLTNALYPRVWREQGEPSTVQLRDGPVAMAAAAIGATYECELVGQDLDHLASDVHMTLYRLAGESLVYALSCQPTRHVDLVIRGGHSQGMRWVVMRMDCHRASATDGGVRLAQEQHKKAMSLLGTSGQGIETIRERAQIYGGDAHVRENPLGLRITILLHDALRVSRAAP</sequence>
<gene>
    <name evidence="8" type="ORF">SAMN02799615_00795</name>
</gene>
<dbReference type="Gene3D" id="3.30.565.10">
    <property type="entry name" value="Histidine kinase-like ATPase, C-terminal domain"/>
    <property type="match status" value="1"/>
</dbReference>
<accession>A0A1I1ZRH2</accession>
<evidence type="ECO:0000256" key="4">
    <source>
        <dbReference type="ARBA" id="ARBA00022989"/>
    </source>
</evidence>
<name>A0A1I1ZRH2_9GAMM</name>
<keyword evidence="8" id="KW-0418">Kinase</keyword>
<evidence type="ECO:0000313" key="9">
    <source>
        <dbReference type="Proteomes" id="UP000199477"/>
    </source>
</evidence>
<feature type="transmembrane region" description="Helical" evidence="6">
    <location>
        <begin position="6"/>
        <end position="27"/>
    </location>
</feature>
<dbReference type="RefSeq" id="WP_026636603.1">
    <property type="nucleotide sequence ID" value="NZ_FONH01000002.1"/>
</dbReference>